<dbReference type="Pfam" id="PF21983">
    <property type="entry name" value="NikA-like"/>
    <property type="match status" value="1"/>
</dbReference>
<feature type="compositionally biased region" description="Basic and acidic residues" evidence="1">
    <location>
        <begin position="117"/>
        <end position="133"/>
    </location>
</feature>
<dbReference type="RefSeq" id="WP_136896401.1">
    <property type="nucleotide sequence ID" value="NZ_SWJE01000009.1"/>
</dbReference>
<protein>
    <submittedName>
        <fullName evidence="2">Uncharacterized protein</fullName>
    </submittedName>
</protein>
<reference evidence="2 3" key="1">
    <citation type="submission" date="2019-04" db="EMBL/GenBank/DDBJ databases">
        <title>Trinickia sp. 7GSK02, isolated from subtropical forest soil.</title>
        <authorList>
            <person name="Gao Z.-H."/>
            <person name="Qiu L.-H."/>
        </authorList>
    </citation>
    <scope>NUCLEOTIDE SEQUENCE [LARGE SCALE GENOMIC DNA]</scope>
    <source>
        <strain evidence="2 3">7GSK02</strain>
    </source>
</reference>
<dbReference type="AlphaFoldDB" id="A0A4U1I1Y1"/>
<dbReference type="InterPro" id="IPR053842">
    <property type="entry name" value="NikA-like"/>
</dbReference>
<organism evidence="2 3">
    <name type="scientific">Trinickia terrae</name>
    <dbReference type="NCBI Taxonomy" id="2571161"/>
    <lineage>
        <taxon>Bacteria</taxon>
        <taxon>Pseudomonadati</taxon>
        <taxon>Pseudomonadota</taxon>
        <taxon>Betaproteobacteria</taxon>
        <taxon>Burkholderiales</taxon>
        <taxon>Burkholderiaceae</taxon>
        <taxon>Trinickia</taxon>
    </lineage>
</organism>
<accession>A0A4U1I1Y1</accession>
<evidence type="ECO:0000313" key="3">
    <source>
        <dbReference type="Proteomes" id="UP000305539"/>
    </source>
</evidence>
<sequence length="175" mass="18321">MNKSSERIVIFVTPAQKLAISTTAQRLGISVSELMRRAVLEFDATGEQVKAASIVDRLRAPKAPDALNETLRRVAKAAPRAAPAPAPATSAETGRDGAQARASVGAAVGRALAESDDEHRESRLTLEAVERVTSKRAAQQPRPRSKAAALKARADADSEDCGNAPGPAEEGGQFA</sequence>
<dbReference type="Proteomes" id="UP000305539">
    <property type="component" value="Unassembled WGS sequence"/>
</dbReference>
<evidence type="ECO:0000313" key="2">
    <source>
        <dbReference type="EMBL" id="TKC87191.1"/>
    </source>
</evidence>
<keyword evidence="3" id="KW-1185">Reference proteome</keyword>
<gene>
    <name evidence="2" type="ORF">FAZ69_17780</name>
</gene>
<feature type="region of interest" description="Disordered" evidence="1">
    <location>
        <begin position="75"/>
        <end position="175"/>
    </location>
</feature>
<name>A0A4U1I1Y1_9BURK</name>
<comment type="caution">
    <text evidence="2">The sequence shown here is derived from an EMBL/GenBank/DDBJ whole genome shotgun (WGS) entry which is preliminary data.</text>
</comment>
<evidence type="ECO:0000256" key="1">
    <source>
        <dbReference type="SAM" id="MobiDB-lite"/>
    </source>
</evidence>
<proteinExistence type="predicted"/>
<dbReference type="OrthoDB" id="9008877at2"/>
<dbReference type="EMBL" id="SWJE01000009">
    <property type="protein sequence ID" value="TKC87191.1"/>
    <property type="molecule type" value="Genomic_DNA"/>
</dbReference>
<feature type="compositionally biased region" description="Low complexity" evidence="1">
    <location>
        <begin position="97"/>
        <end position="112"/>
    </location>
</feature>